<proteinExistence type="predicted"/>
<name>A0AAE9FIY3_CAEBR</name>
<accession>A0AAE9FIY3</accession>
<reference evidence="2 3" key="1">
    <citation type="submission" date="2022-04" db="EMBL/GenBank/DDBJ databases">
        <title>Chromosome-level reference genomes for two strains of Caenorhabditis briggsae: an improved platform for comparative genomics.</title>
        <authorList>
            <person name="Stevens L."/>
            <person name="Andersen E."/>
        </authorList>
    </citation>
    <scope>NUCLEOTIDE SEQUENCE [LARGE SCALE GENOMIC DNA]</scope>
    <source>
        <strain evidence="2">VX34</strain>
        <tissue evidence="2">Whole-organism</tissue>
    </source>
</reference>
<feature type="region of interest" description="Disordered" evidence="1">
    <location>
        <begin position="52"/>
        <end position="93"/>
    </location>
</feature>
<feature type="compositionally biased region" description="Basic and acidic residues" evidence="1">
    <location>
        <begin position="222"/>
        <end position="231"/>
    </location>
</feature>
<dbReference type="AlphaFoldDB" id="A0AAE9FIY3"/>
<feature type="compositionally biased region" description="Low complexity" evidence="1">
    <location>
        <begin position="131"/>
        <end position="147"/>
    </location>
</feature>
<feature type="region of interest" description="Disordered" evidence="1">
    <location>
        <begin position="174"/>
        <end position="340"/>
    </location>
</feature>
<feature type="compositionally biased region" description="Basic and acidic residues" evidence="1">
    <location>
        <begin position="298"/>
        <end position="331"/>
    </location>
</feature>
<feature type="compositionally biased region" description="Basic and acidic residues" evidence="1">
    <location>
        <begin position="52"/>
        <end position="61"/>
    </location>
</feature>
<dbReference type="EMBL" id="CP092625">
    <property type="protein sequence ID" value="UMM43206.1"/>
    <property type="molecule type" value="Genomic_DNA"/>
</dbReference>
<feature type="compositionally biased region" description="Pro residues" evidence="1">
    <location>
        <begin position="241"/>
        <end position="255"/>
    </location>
</feature>
<evidence type="ECO:0000256" key="1">
    <source>
        <dbReference type="SAM" id="MobiDB-lite"/>
    </source>
</evidence>
<evidence type="ECO:0000313" key="2">
    <source>
        <dbReference type="EMBL" id="UMM43206.1"/>
    </source>
</evidence>
<gene>
    <name evidence="2" type="ORF">L5515_018781</name>
</gene>
<feature type="region of interest" description="Disordered" evidence="1">
    <location>
        <begin position="109"/>
        <end position="148"/>
    </location>
</feature>
<feature type="compositionally biased region" description="Low complexity" evidence="1">
    <location>
        <begin position="174"/>
        <end position="191"/>
    </location>
</feature>
<organism evidence="2 3">
    <name type="scientific">Caenorhabditis briggsae</name>
    <dbReference type="NCBI Taxonomy" id="6238"/>
    <lineage>
        <taxon>Eukaryota</taxon>
        <taxon>Metazoa</taxon>
        <taxon>Ecdysozoa</taxon>
        <taxon>Nematoda</taxon>
        <taxon>Chromadorea</taxon>
        <taxon>Rhabditida</taxon>
        <taxon>Rhabditina</taxon>
        <taxon>Rhabditomorpha</taxon>
        <taxon>Rhabditoidea</taxon>
        <taxon>Rhabditidae</taxon>
        <taxon>Peloderinae</taxon>
        <taxon>Caenorhabditis</taxon>
    </lineage>
</organism>
<dbReference type="Proteomes" id="UP000829354">
    <property type="component" value="Chromosome X"/>
</dbReference>
<keyword evidence="3" id="KW-1185">Reference proteome</keyword>
<evidence type="ECO:0000313" key="3">
    <source>
        <dbReference type="Proteomes" id="UP000829354"/>
    </source>
</evidence>
<feature type="compositionally biased region" description="Low complexity" evidence="1">
    <location>
        <begin position="256"/>
        <end position="279"/>
    </location>
</feature>
<sequence length="340" mass="35442">MEAPEEPAAPIGVEYTDDELRYISERFWMTGQRGRRGRIDEPDSTYSEEMLYKEESTDEVHVGPAGAPPAPNSREANVPVGGGAEQAPPPPSPAVVEAVANVAIIAALNNVARPTVETSNEPDDKEDNRSRSSSVSYSEWDETSSSRYYKNCTKLTTGFVNMSDTGSVSFSVEAAPEAAKAVPAAEEAVAEAPKEAPKEATPPPPSPGNELVQAEEPAAADQGEKSEEEAAKAGVKAPAPVEVPVPAQAPVPADAPTPAKAQAPAEAAVPAAKAPNTEAPFPAKAQAPAGHADAAEDSSSKRKADADEQEPEAKKARKGEAEEAGDEKQEEPNDGDQTST</sequence>
<protein>
    <submittedName>
        <fullName evidence="2">Uncharacterized protein</fullName>
    </submittedName>
</protein>